<protein>
    <submittedName>
        <fullName evidence="1">Tetratricopeptide (TPR) repeat protein</fullName>
    </submittedName>
</protein>
<evidence type="ECO:0000313" key="1">
    <source>
        <dbReference type="EMBL" id="MBB5057576.1"/>
    </source>
</evidence>
<organism evidence="1 2">
    <name type="scientific">Granulicella aggregans</name>
    <dbReference type="NCBI Taxonomy" id="474949"/>
    <lineage>
        <taxon>Bacteria</taxon>
        <taxon>Pseudomonadati</taxon>
        <taxon>Acidobacteriota</taxon>
        <taxon>Terriglobia</taxon>
        <taxon>Terriglobales</taxon>
        <taxon>Acidobacteriaceae</taxon>
        <taxon>Granulicella</taxon>
    </lineage>
</organism>
<reference evidence="1 2" key="1">
    <citation type="submission" date="2020-08" db="EMBL/GenBank/DDBJ databases">
        <title>Genomic Encyclopedia of Type Strains, Phase IV (KMG-V): Genome sequencing to study the core and pangenomes of soil and plant-associated prokaryotes.</title>
        <authorList>
            <person name="Whitman W."/>
        </authorList>
    </citation>
    <scope>NUCLEOTIDE SEQUENCE [LARGE SCALE GENOMIC DNA]</scope>
    <source>
        <strain evidence="1 2">M8UP14</strain>
    </source>
</reference>
<name>A0A7W7ZCU3_9BACT</name>
<gene>
    <name evidence="1" type="ORF">HDF16_002282</name>
</gene>
<proteinExistence type="predicted"/>
<dbReference type="InterPro" id="IPR011990">
    <property type="entry name" value="TPR-like_helical_dom_sf"/>
</dbReference>
<dbReference type="RefSeq" id="WP_184216587.1">
    <property type="nucleotide sequence ID" value="NZ_JACHIP010000003.1"/>
</dbReference>
<dbReference type="Proteomes" id="UP000540989">
    <property type="component" value="Unassembled WGS sequence"/>
</dbReference>
<dbReference type="Gene3D" id="1.25.40.10">
    <property type="entry name" value="Tetratricopeptide repeat domain"/>
    <property type="match status" value="1"/>
</dbReference>
<dbReference type="AlphaFoldDB" id="A0A7W7ZCU3"/>
<keyword evidence="2" id="KW-1185">Reference proteome</keyword>
<comment type="caution">
    <text evidence="1">The sequence shown here is derived from an EMBL/GenBank/DDBJ whole genome shotgun (WGS) entry which is preliminary data.</text>
</comment>
<sequence>MTLTWSGEVGQRTVLAGVLAAVLVISSSGVALGQVTPGEWHTYTYRGPATISVATLKIPASAWRHFEKARSLALKHRAAESETESGKALAIAPTFAAAHILQASQQLALKDYAGAIANVDQARKSEPDAQWSGLILAGAYNSLRRYGDAMEVILSLDGSEAECWQAKYEHARAAIGLGDVDEALRWSSAAWEAAPHNFSDAILMRSNALILAHHWTEASDKLYAYLAMPGAQPHREEARAALDNVTQRMKAEHKPQGVTLASR</sequence>
<accession>A0A7W7ZCU3</accession>
<dbReference type="SUPFAM" id="SSF48452">
    <property type="entry name" value="TPR-like"/>
    <property type="match status" value="1"/>
</dbReference>
<dbReference type="EMBL" id="JACHIP010000003">
    <property type="protein sequence ID" value="MBB5057576.1"/>
    <property type="molecule type" value="Genomic_DNA"/>
</dbReference>
<evidence type="ECO:0000313" key="2">
    <source>
        <dbReference type="Proteomes" id="UP000540989"/>
    </source>
</evidence>